<dbReference type="EMBL" id="LSBA01000034">
    <property type="protein sequence ID" value="KXZ15657.1"/>
    <property type="molecule type" value="Genomic_DNA"/>
</dbReference>
<keyword evidence="1" id="KW-0472">Membrane</keyword>
<dbReference type="OrthoDB" id="2904794at2"/>
<gene>
    <name evidence="3" type="ORF">AXI58_02715</name>
</gene>
<reference evidence="4" key="1">
    <citation type="submission" date="2016-02" db="EMBL/GenBank/DDBJ databases">
        <authorList>
            <person name="Dunlap C."/>
        </authorList>
    </citation>
    <scope>NUCLEOTIDE SEQUENCE [LARGE SCALE GENOMIC DNA]</scope>
    <source>
        <strain evidence="4">NRRL B-41092</strain>
    </source>
</reference>
<evidence type="ECO:0000259" key="2">
    <source>
        <dbReference type="Pfam" id="PF14317"/>
    </source>
</evidence>
<dbReference type="RefSeq" id="WP_061522846.1">
    <property type="nucleotide sequence ID" value="NZ_JARLZY010000024.1"/>
</dbReference>
<feature type="transmembrane region" description="Helical" evidence="1">
    <location>
        <begin position="32"/>
        <end position="50"/>
    </location>
</feature>
<evidence type="ECO:0000313" key="3">
    <source>
        <dbReference type="EMBL" id="KXZ15657.1"/>
    </source>
</evidence>
<feature type="domain" description="YcxB-like C-terminal" evidence="2">
    <location>
        <begin position="110"/>
        <end position="167"/>
    </location>
</feature>
<keyword evidence="1" id="KW-0812">Transmembrane</keyword>
<dbReference type="InterPro" id="IPR025588">
    <property type="entry name" value="YcxB-like_C"/>
</dbReference>
<accession>A0A150F3X0</accession>
<evidence type="ECO:0000256" key="1">
    <source>
        <dbReference type="SAM" id="Phobius"/>
    </source>
</evidence>
<dbReference type="STRING" id="1793963.AXI58_02715"/>
<organism evidence="3 4">
    <name type="scientific">Bacillus nakamurai</name>
    <dbReference type="NCBI Taxonomy" id="1793963"/>
    <lineage>
        <taxon>Bacteria</taxon>
        <taxon>Bacillati</taxon>
        <taxon>Bacillota</taxon>
        <taxon>Bacilli</taxon>
        <taxon>Bacillales</taxon>
        <taxon>Bacillaceae</taxon>
        <taxon>Bacillus</taxon>
    </lineage>
</organism>
<feature type="transmembrane region" description="Helical" evidence="1">
    <location>
        <begin position="62"/>
        <end position="89"/>
    </location>
</feature>
<proteinExistence type="predicted"/>
<comment type="caution">
    <text evidence="3">The sequence shown here is derived from an EMBL/GenBank/DDBJ whole genome shotgun (WGS) entry which is preliminary data.</text>
</comment>
<protein>
    <recommendedName>
        <fullName evidence="2">YcxB-like C-terminal domain-containing protein</fullName>
    </recommendedName>
</protein>
<dbReference type="Proteomes" id="UP000075430">
    <property type="component" value="Unassembled WGS sequence"/>
</dbReference>
<keyword evidence="4" id="KW-1185">Reference proteome</keyword>
<dbReference type="Pfam" id="PF14317">
    <property type="entry name" value="YcxB"/>
    <property type="match status" value="1"/>
</dbReference>
<evidence type="ECO:0000313" key="4">
    <source>
        <dbReference type="Proteomes" id="UP000075430"/>
    </source>
</evidence>
<sequence>MINTRNENIYLAGCLTFGDVRKHFAYTQGKSAAVYFLIMLLVSAICFEMNGPVSGGSWGVRAFLNFLAAVILSLVFTVIATAISFFRLYRTYKTNQRLKSARSITINQLGISQKQKNASILFEWNELLSAKEHKDMFHLKTSGYGTLLLPKRFFYSQKDIAVFKQMLRENVKGKVNITE</sequence>
<dbReference type="AlphaFoldDB" id="A0A150F3X0"/>
<keyword evidence="1" id="KW-1133">Transmembrane helix</keyword>
<name>A0A150F3X0_9BACI</name>